<feature type="transmembrane region" description="Helical" evidence="1">
    <location>
        <begin position="47"/>
        <end position="65"/>
    </location>
</feature>
<feature type="transmembrane region" description="Helical" evidence="1">
    <location>
        <begin position="20"/>
        <end position="40"/>
    </location>
</feature>
<accession>A0AAD4ERZ1</accession>
<organism evidence="2 3">
    <name type="scientific">Staphylotrichum longicolle</name>
    <dbReference type="NCBI Taxonomy" id="669026"/>
    <lineage>
        <taxon>Eukaryota</taxon>
        <taxon>Fungi</taxon>
        <taxon>Dikarya</taxon>
        <taxon>Ascomycota</taxon>
        <taxon>Pezizomycotina</taxon>
        <taxon>Sordariomycetes</taxon>
        <taxon>Sordariomycetidae</taxon>
        <taxon>Sordariales</taxon>
        <taxon>Chaetomiaceae</taxon>
        <taxon>Staphylotrichum</taxon>
    </lineage>
</organism>
<feature type="transmembrane region" description="Helical" evidence="1">
    <location>
        <begin position="85"/>
        <end position="105"/>
    </location>
</feature>
<keyword evidence="1" id="KW-0812">Transmembrane</keyword>
<evidence type="ECO:0000313" key="2">
    <source>
        <dbReference type="EMBL" id="KAG7286270.1"/>
    </source>
</evidence>
<keyword evidence="1" id="KW-1133">Transmembrane helix</keyword>
<dbReference type="EMBL" id="JAHCVI010000004">
    <property type="protein sequence ID" value="KAG7286270.1"/>
    <property type="molecule type" value="Genomic_DNA"/>
</dbReference>
<keyword evidence="3" id="KW-1185">Reference proteome</keyword>
<dbReference type="Proteomes" id="UP001197093">
    <property type="component" value="Unassembled WGS sequence"/>
</dbReference>
<proteinExistence type="predicted"/>
<sequence length="170" mass="18481">MQEQPPKYVSPPGTWKTKLALRLASLVFLVIIAGIGGSLAATPRVEVLSIMVLALVPALAITFIWDVAEAICILKRGGNRGIHPGAIVAIDLLVWLGWGFVDLVLGTAGLLGRARYLIEDYSGYDDRRYRYDPSKVTAEDAALEKEIVGKGRAIVAFVTFTAYAYPFAKE</sequence>
<gene>
    <name evidence="2" type="ORF">NEMBOFW57_008578</name>
</gene>
<protein>
    <submittedName>
        <fullName evidence="2">Uncharacterized protein</fullName>
    </submittedName>
</protein>
<evidence type="ECO:0000256" key="1">
    <source>
        <dbReference type="SAM" id="Phobius"/>
    </source>
</evidence>
<evidence type="ECO:0000313" key="3">
    <source>
        <dbReference type="Proteomes" id="UP001197093"/>
    </source>
</evidence>
<keyword evidence="1" id="KW-0472">Membrane</keyword>
<comment type="caution">
    <text evidence="2">The sequence shown here is derived from an EMBL/GenBank/DDBJ whole genome shotgun (WGS) entry which is preliminary data.</text>
</comment>
<reference evidence="2" key="1">
    <citation type="submission" date="2023-02" db="EMBL/GenBank/DDBJ databases">
        <authorList>
            <person name="Palmer J.M."/>
        </authorList>
    </citation>
    <scope>NUCLEOTIDE SEQUENCE</scope>
    <source>
        <strain evidence="2">FW57</strain>
    </source>
</reference>
<name>A0AAD4ERZ1_9PEZI</name>
<dbReference type="AlphaFoldDB" id="A0AAD4ERZ1"/>